<gene>
    <name evidence="2" type="ORF">METZ01_LOCUS37426</name>
</gene>
<evidence type="ECO:0000256" key="1">
    <source>
        <dbReference type="SAM" id="MobiDB-lite"/>
    </source>
</evidence>
<proteinExistence type="predicted"/>
<accession>A0A381QYR5</accession>
<protein>
    <submittedName>
        <fullName evidence="2">Uncharacterized protein</fullName>
    </submittedName>
</protein>
<dbReference type="AlphaFoldDB" id="A0A381QYR5"/>
<sequence length="172" mass="17759">MEGTEESGTSESAGDGSAGDQSIGATGTEDQPGGPSSDDEGVDPGRSGDDELERALDVFDGEILEGRKIVLARSNDHAGQSQRVMTSGIEPTTPGGGTNSGGGSLPDTAPPQTDTRGIPMPGPVAAVMPTDIPDAKDDDVVARQLREAAMAETDPDLRQALWDDYRRYKSGS</sequence>
<feature type="region of interest" description="Disordered" evidence="1">
    <location>
        <begin position="1"/>
        <end position="134"/>
    </location>
</feature>
<feature type="compositionally biased region" description="Gly residues" evidence="1">
    <location>
        <begin position="94"/>
        <end position="104"/>
    </location>
</feature>
<feature type="compositionally biased region" description="Basic and acidic residues" evidence="1">
    <location>
        <begin position="46"/>
        <end position="57"/>
    </location>
</feature>
<feature type="compositionally biased region" description="Low complexity" evidence="1">
    <location>
        <begin position="1"/>
        <end position="20"/>
    </location>
</feature>
<name>A0A381QYR5_9ZZZZ</name>
<organism evidence="2">
    <name type="scientific">marine metagenome</name>
    <dbReference type="NCBI Taxonomy" id="408172"/>
    <lineage>
        <taxon>unclassified sequences</taxon>
        <taxon>metagenomes</taxon>
        <taxon>ecological metagenomes</taxon>
    </lineage>
</organism>
<reference evidence="2" key="1">
    <citation type="submission" date="2018-05" db="EMBL/GenBank/DDBJ databases">
        <authorList>
            <person name="Lanie J.A."/>
            <person name="Ng W.-L."/>
            <person name="Kazmierczak K.M."/>
            <person name="Andrzejewski T.M."/>
            <person name="Davidsen T.M."/>
            <person name="Wayne K.J."/>
            <person name="Tettelin H."/>
            <person name="Glass J.I."/>
            <person name="Rusch D."/>
            <person name="Podicherti R."/>
            <person name="Tsui H.-C.T."/>
            <person name="Winkler M.E."/>
        </authorList>
    </citation>
    <scope>NUCLEOTIDE SEQUENCE</scope>
</reference>
<evidence type="ECO:0000313" key="2">
    <source>
        <dbReference type="EMBL" id="SUZ84572.1"/>
    </source>
</evidence>
<dbReference type="EMBL" id="UINC01001596">
    <property type="protein sequence ID" value="SUZ84572.1"/>
    <property type="molecule type" value="Genomic_DNA"/>
</dbReference>